<protein>
    <submittedName>
        <fullName evidence="2">Putative methyltransferase NSUN7</fullName>
    </submittedName>
</protein>
<accession>A0A067RSE6</accession>
<dbReference type="PANTHER" id="PTHR14663">
    <property type="entry name" value="METHYLTRANSFERASE NSUN7-RELATED"/>
    <property type="match status" value="1"/>
</dbReference>
<keyword evidence="2" id="KW-0808">Transferase</keyword>
<dbReference type="GO" id="GO:0008168">
    <property type="term" value="F:methyltransferase activity"/>
    <property type="evidence" value="ECO:0007669"/>
    <property type="project" value="UniProtKB-KW"/>
</dbReference>
<sequence length="767" mass="86418">MKNYYRLLELQRAMGANRMATSWAGKARESSSSSQPEVKRPRCSSAALDSGLSLSSTLSVETAWTMSDIAKAGRLLASPELSNRFDDDEEMRHVYSLVYDVFRYKSVLNQTLVDTAFFDQCPQFEKQTKIVWLLLYDLYKRRFLPRDQHEELLRERMFEESGLLNADTKLWSVRVKLAAAISRLRIKNNALKLSQLLPPHLRDERVLALVEAPVTAWINTFKIDTDYVTRLLDEAGLKRLVHEQLRVDALSYTYHEMCPKVIKFHPTLRSNLAQSTIVRKQLIVLQDCAFCFGPAVMCRILQDLDLAGNIAQTQITSPRSVAYLANVLGDNEKIGTLIAFGAGNRLGLSHDNRRDEYEDYLRHLGVTNVDVRAEKFVDVSAGSALLQNVVAVLATPNNTYSGVTDPVDLACGRGGDLAMLEVLTDTEDGTLVRVTAVLEEQRQTLRLSMSRPQIQVVLYETHSVVPAENSEMVTRMVNEMNRTARDKHLEEREHVFSAFKKEASDACSGSGGETVAASGTSVVSFQNIDRADPCSPELPETDKSVPPCDIFELRALPTLCSDKDVCVNLEEQGCYLAYVRRKEIVRLNARYMIDIAESRGLFGGEGGGPKEHTKSQSGRQQQKKPELRRSTSGSPPSCRPKSRRLQLEIERIAAPTYASILRRATYPGSHQEATFCCQRHHHHFQHDGAHTVGISPKMAAQIRRQDARRWWVEAAKYIVKFGFRLAHGHSLSDEGFRPRLKLTRSGLRYRTLFPLSVTSIDFEDPLL</sequence>
<name>A0A067RSE6_ZOONE</name>
<evidence type="ECO:0000313" key="3">
    <source>
        <dbReference type="Proteomes" id="UP000027135"/>
    </source>
</evidence>
<gene>
    <name evidence="2" type="ORF">L798_06021</name>
</gene>
<dbReference type="Gene3D" id="3.40.50.150">
    <property type="entry name" value="Vaccinia Virus protein VP39"/>
    <property type="match status" value="1"/>
</dbReference>
<dbReference type="AlphaFoldDB" id="A0A067RSE6"/>
<evidence type="ECO:0000256" key="1">
    <source>
        <dbReference type="SAM" id="MobiDB-lite"/>
    </source>
</evidence>
<dbReference type="GO" id="GO:0032259">
    <property type="term" value="P:methylation"/>
    <property type="evidence" value="ECO:0007669"/>
    <property type="project" value="UniProtKB-KW"/>
</dbReference>
<evidence type="ECO:0000313" key="2">
    <source>
        <dbReference type="EMBL" id="KDR23735.1"/>
    </source>
</evidence>
<proteinExistence type="predicted"/>
<dbReference type="eggNOG" id="ENOG502QQM3">
    <property type="taxonomic scope" value="Eukaryota"/>
</dbReference>
<keyword evidence="3" id="KW-1185">Reference proteome</keyword>
<dbReference type="OMA" id="DQMSTLK"/>
<reference evidence="2 3" key="1">
    <citation type="journal article" date="2014" name="Nat. Commun.">
        <title>Molecular traces of alternative social organization in a termite genome.</title>
        <authorList>
            <person name="Terrapon N."/>
            <person name="Li C."/>
            <person name="Robertson H.M."/>
            <person name="Ji L."/>
            <person name="Meng X."/>
            <person name="Booth W."/>
            <person name="Chen Z."/>
            <person name="Childers C.P."/>
            <person name="Glastad K.M."/>
            <person name="Gokhale K."/>
            <person name="Gowin J."/>
            <person name="Gronenberg W."/>
            <person name="Hermansen R.A."/>
            <person name="Hu H."/>
            <person name="Hunt B.G."/>
            <person name="Huylmans A.K."/>
            <person name="Khalil S.M."/>
            <person name="Mitchell R.D."/>
            <person name="Munoz-Torres M.C."/>
            <person name="Mustard J.A."/>
            <person name="Pan H."/>
            <person name="Reese J.T."/>
            <person name="Scharf M.E."/>
            <person name="Sun F."/>
            <person name="Vogel H."/>
            <person name="Xiao J."/>
            <person name="Yang W."/>
            <person name="Yang Z."/>
            <person name="Yang Z."/>
            <person name="Zhou J."/>
            <person name="Zhu J."/>
            <person name="Brent C.S."/>
            <person name="Elsik C.G."/>
            <person name="Goodisman M.A."/>
            <person name="Liberles D.A."/>
            <person name="Roe R.M."/>
            <person name="Vargo E.L."/>
            <person name="Vilcinskas A."/>
            <person name="Wang J."/>
            <person name="Bornberg-Bauer E."/>
            <person name="Korb J."/>
            <person name="Zhang G."/>
            <person name="Liebig J."/>
        </authorList>
    </citation>
    <scope>NUCLEOTIDE SEQUENCE [LARGE SCALE GENOMIC DNA]</scope>
    <source>
        <tissue evidence="2">Whole organism</tissue>
    </source>
</reference>
<dbReference type="PANTHER" id="PTHR14663:SF2">
    <property type="entry name" value="METHYLTRANSFERASE NSUN7-RELATED"/>
    <property type="match status" value="1"/>
</dbReference>
<dbReference type="STRING" id="136037.A0A067RSE6"/>
<keyword evidence="2" id="KW-0489">Methyltransferase</keyword>
<organism evidence="2 3">
    <name type="scientific">Zootermopsis nevadensis</name>
    <name type="common">Dampwood termite</name>
    <dbReference type="NCBI Taxonomy" id="136037"/>
    <lineage>
        <taxon>Eukaryota</taxon>
        <taxon>Metazoa</taxon>
        <taxon>Ecdysozoa</taxon>
        <taxon>Arthropoda</taxon>
        <taxon>Hexapoda</taxon>
        <taxon>Insecta</taxon>
        <taxon>Pterygota</taxon>
        <taxon>Neoptera</taxon>
        <taxon>Polyneoptera</taxon>
        <taxon>Dictyoptera</taxon>
        <taxon>Blattodea</taxon>
        <taxon>Blattoidea</taxon>
        <taxon>Termitoidae</taxon>
        <taxon>Termopsidae</taxon>
        <taxon>Zootermopsis</taxon>
    </lineage>
</organism>
<dbReference type="InterPro" id="IPR042620">
    <property type="entry name" value="NSUN7"/>
</dbReference>
<dbReference type="EMBL" id="KK852446">
    <property type="protein sequence ID" value="KDR23735.1"/>
    <property type="molecule type" value="Genomic_DNA"/>
</dbReference>
<dbReference type="Proteomes" id="UP000027135">
    <property type="component" value="Unassembled WGS sequence"/>
</dbReference>
<dbReference type="InParanoid" id="A0A067RSE6"/>
<feature type="region of interest" description="Disordered" evidence="1">
    <location>
        <begin position="601"/>
        <end position="641"/>
    </location>
</feature>
<dbReference type="InterPro" id="IPR029063">
    <property type="entry name" value="SAM-dependent_MTases_sf"/>
</dbReference>